<name>A0ABQ8C8X0_BRANA</name>
<comment type="caution">
    <text evidence="2">The sequence shown here is derived from an EMBL/GenBank/DDBJ whole genome shotgun (WGS) entry which is preliminary data.</text>
</comment>
<evidence type="ECO:0000313" key="3">
    <source>
        <dbReference type="Proteomes" id="UP000824890"/>
    </source>
</evidence>
<dbReference type="Proteomes" id="UP000824890">
    <property type="component" value="Unassembled WGS sequence"/>
</dbReference>
<evidence type="ECO:0000256" key="1">
    <source>
        <dbReference type="SAM" id="MobiDB-lite"/>
    </source>
</evidence>
<accession>A0ABQ8C8X0</accession>
<proteinExistence type="predicted"/>
<gene>
    <name evidence="2" type="ORF">HID58_036841</name>
</gene>
<organism evidence="2 3">
    <name type="scientific">Brassica napus</name>
    <name type="common">Rape</name>
    <dbReference type="NCBI Taxonomy" id="3708"/>
    <lineage>
        <taxon>Eukaryota</taxon>
        <taxon>Viridiplantae</taxon>
        <taxon>Streptophyta</taxon>
        <taxon>Embryophyta</taxon>
        <taxon>Tracheophyta</taxon>
        <taxon>Spermatophyta</taxon>
        <taxon>Magnoliopsida</taxon>
        <taxon>eudicotyledons</taxon>
        <taxon>Gunneridae</taxon>
        <taxon>Pentapetalae</taxon>
        <taxon>rosids</taxon>
        <taxon>malvids</taxon>
        <taxon>Brassicales</taxon>
        <taxon>Brassicaceae</taxon>
        <taxon>Brassiceae</taxon>
        <taxon>Brassica</taxon>
    </lineage>
</organism>
<keyword evidence="3" id="KW-1185">Reference proteome</keyword>
<reference evidence="2 3" key="1">
    <citation type="submission" date="2021-05" db="EMBL/GenBank/DDBJ databases">
        <title>Genome Assembly of Synthetic Allotetraploid Brassica napus Reveals Homoeologous Exchanges between Subgenomes.</title>
        <authorList>
            <person name="Davis J.T."/>
        </authorList>
    </citation>
    <scope>NUCLEOTIDE SEQUENCE [LARGE SCALE GENOMIC DNA]</scope>
    <source>
        <strain evidence="3">cv. Da-Ae</strain>
        <tissue evidence="2">Seedling</tissue>
    </source>
</reference>
<dbReference type="EMBL" id="JAGKQM010000009">
    <property type="protein sequence ID" value="KAH0913520.1"/>
    <property type="molecule type" value="Genomic_DNA"/>
</dbReference>
<feature type="compositionally biased region" description="Polar residues" evidence="1">
    <location>
        <begin position="527"/>
        <end position="536"/>
    </location>
</feature>
<feature type="region of interest" description="Disordered" evidence="1">
    <location>
        <begin position="514"/>
        <end position="544"/>
    </location>
</feature>
<evidence type="ECO:0000313" key="2">
    <source>
        <dbReference type="EMBL" id="KAH0913520.1"/>
    </source>
</evidence>
<protein>
    <submittedName>
        <fullName evidence="2">Uncharacterized protein</fullName>
    </submittedName>
</protein>
<sequence length="544" mass="59263">MGKLVRLWRGEWLKEDDGAWNFNADPTDFGFGAMIRNNESYESLLDVVRMRYVVGQGTPVVLSYQFPAWILGPLGRRSLPINVTTTADIPVMLSVREWFTELVLVVTIGAESVARFHFNRRDNFVVSRKRFVVDGSQDEYARREYQRLVVGRRMTCSRSVLEEIFNEQEMMVLHRVDLEMDLADTLQEQADMRFEAVSREVIIVEDDDANMTDAQTGGCDDHGPSPLPLTQTPTSPSAMDAVTEGEVHYMLTGGGSGHGPTQLPLTQPPTAPSSAEAVTEGEVHLYIFLRLFFVVYSGGSGHGPTPLPLTQPPTAPSAAEAVTEGEKLNRLNYDDFVVPLQLTQQAPALPEDAVNRNVMFKIRRWTMETPMDFWEGLMGEDLVLPQGVEPDRAVVEGEGRATDRICLVGDEEVAAAPEEDDASSTGSCADLEMEVPPAVTVPDETHEAANAEPEHGNELLAAFEKFLASRGEGSQVPKPPQPVVAPVSGMSVNDICQDKTTVVVAAKLGITIDCGGVADPGPKDVTPKSQNSSSDESGADGGFN</sequence>